<name>A0A9N9WR02_9DIPT</name>
<organism evidence="2 3">
    <name type="scientific">Chironomus riparius</name>
    <dbReference type="NCBI Taxonomy" id="315576"/>
    <lineage>
        <taxon>Eukaryota</taxon>
        <taxon>Metazoa</taxon>
        <taxon>Ecdysozoa</taxon>
        <taxon>Arthropoda</taxon>
        <taxon>Hexapoda</taxon>
        <taxon>Insecta</taxon>
        <taxon>Pterygota</taxon>
        <taxon>Neoptera</taxon>
        <taxon>Endopterygota</taxon>
        <taxon>Diptera</taxon>
        <taxon>Nematocera</taxon>
        <taxon>Chironomoidea</taxon>
        <taxon>Chironomidae</taxon>
        <taxon>Chironominae</taxon>
        <taxon>Chironomus</taxon>
    </lineage>
</organism>
<evidence type="ECO:0000313" key="3">
    <source>
        <dbReference type="Proteomes" id="UP001153620"/>
    </source>
</evidence>
<keyword evidence="3" id="KW-1185">Reference proteome</keyword>
<sequence>MKLNIFLLLAFSIISPLNASELSAEDLSFEEDSVEIFGNDDEPVMNIMADILHMRLENLVENEIMDQIPSYTETTLPINSYMIEVLDELRRARKHES</sequence>
<feature type="signal peptide" evidence="1">
    <location>
        <begin position="1"/>
        <end position="19"/>
    </location>
</feature>
<keyword evidence="1" id="KW-0732">Signal</keyword>
<reference evidence="2" key="1">
    <citation type="submission" date="2022-01" db="EMBL/GenBank/DDBJ databases">
        <authorList>
            <person name="King R."/>
        </authorList>
    </citation>
    <scope>NUCLEOTIDE SEQUENCE</scope>
</reference>
<evidence type="ECO:0000256" key="1">
    <source>
        <dbReference type="SAM" id="SignalP"/>
    </source>
</evidence>
<evidence type="ECO:0008006" key="4">
    <source>
        <dbReference type="Google" id="ProtNLM"/>
    </source>
</evidence>
<evidence type="ECO:0000313" key="2">
    <source>
        <dbReference type="EMBL" id="CAG9801737.1"/>
    </source>
</evidence>
<accession>A0A9N9WR02</accession>
<reference evidence="2" key="2">
    <citation type="submission" date="2022-10" db="EMBL/GenBank/DDBJ databases">
        <authorList>
            <consortium name="ENA_rothamsted_submissions"/>
            <consortium name="culmorum"/>
            <person name="King R."/>
        </authorList>
    </citation>
    <scope>NUCLEOTIDE SEQUENCE</scope>
</reference>
<protein>
    <recommendedName>
        <fullName evidence="4">Secreted protein</fullName>
    </recommendedName>
</protein>
<gene>
    <name evidence="2" type="ORF">CHIRRI_LOCUS4658</name>
</gene>
<dbReference type="Proteomes" id="UP001153620">
    <property type="component" value="Chromosome 2"/>
</dbReference>
<dbReference type="EMBL" id="OU895878">
    <property type="protein sequence ID" value="CAG9801737.1"/>
    <property type="molecule type" value="Genomic_DNA"/>
</dbReference>
<proteinExistence type="predicted"/>
<feature type="chain" id="PRO_5040272860" description="Secreted protein" evidence="1">
    <location>
        <begin position="20"/>
        <end position="97"/>
    </location>
</feature>
<dbReference type="AlphaFoldDB" id="A0A9N9WR02"/>